<dbReference type="Proteomes" id="UP000183832">
    <property type="component" value="Unassembled WGS sequence"/>
</dbReference>
<accession>A0A1J1HF08</accession>
<evidence type="ECO:0000313" key="3">
    <source>
        <dbReference type="Proteomes" id="UP000183832"/>
    </source>
</evidence>
<dbReference type="AlphaFoldDB" id="A0A1J1HF08"/>
<reference evidence="2 3" key="1">
    <citation type="submission" date="2015-04" db="EMBL/GenBank/DDBJ databases">
        <authorList>
            <person name="Syromyatnikov M.Y."/>
            <person name="Popov V.N."/>
        </authorList>
    </citation>
    <scope>NUCLEOTIDE SEQUENCE [LARGE SCALE GENOMIC DNA]</scope>
</reference>
<dbReference type="EMBL" id="CVRI01000001">
    <property type="protein sequence ID" value="CRK86154.1"/>
    <property type="molecule type" value="Genomic_DNA"/>
</dbReference>
<keyword evidence="1" id="KW-1133">Transmembrane helix</keyword>
<protein>
    <submittedName>
        <fullName evidence="2">CLUMA_CG000208, isoform A</fullName>
    </submittedName>
</protein>
<evidence type="ECO:0000256" key="1">
    <source>
        <dbReference type="SAM" id="Phobius"/>
    </source>
</evidence>
<evidence type="ECO:0000313" key="2">
    <source>
        <dbReference type="EMBL" id="CRK86154.1"/>
    </source>
</evidence>
<organism evidence="2 3">
    <name type="scientific">Clunio marinus</name>
    <dbReference type="NCBI Taxonomy" id="568069"/>
    <lineage>
        <taxon>Eukaryota</taxon>
        <taxon>Metazoa</taxon>
        <taxon>Ecdysozoa</taxon>
        <taxon>Arthropoda</taxon>
        <taxon>Hexapoda</taxon>
        <taxon>Insecta</taxon>
        <taxon>Pterygota</taxon>
        <taxon>Neoptera</taxon>
        <taxon>Endopterygota</taxon>
        <taxon>Diptera</taxon>
        <taxon>Nematocera</taxon>
        <taxon>Chironomoidea</taxon>
        <taxon>Chironomidae</taxon>
        <taxon>Clunio</taxon>
    </lineage>
</organism>
<keyword evidence="3" id="KW-1185">Reference proteome</keyword>
<name>A0A1J1HF08_9DIPT</name>
<proteinExistence type="predicted"/>
<sequence length="48" mass="5823">MCFKMEFHFKMHSILIWNVFYYFSTSLLGKVSFEFTKASISRKSFIIM</sequence>
<keyword evidence="1" id="KW-0812">Transmembrane</keyword>
<keyword evidence="1" id="KW-0472">Membrane</keyword>
<gene>
    <name evidence="2" type="ORF">CLUMA_CG000208</name>
</gene>
<feature type="transmembrane region" description="Helical" evidence="1">
    <location>
        <begin position="14"/>
        <end position="33"/>
    </location>
</feature>